<accession>A0AAD8M8K7</accession>
<name>A0AAD8M8K7_9APIA</name>
<dbReference type="GO" id="GO:0008270">
    <property type="term" value="F:zinc ion binding"/>
    <property type="evidence" value="ECO:0007669"/>
    <property type="project" value="UniProtKB-KW"/>
</dbReference>
<keyword evidence="4" id="KW-1185">Reference proteome</keyword>
<dbReference type="InterPro" id="IPR001878">
    <property type="entry name" value="Znf_CCHC"/>
</dbReference>
<keyword evidence="1" id="KW-0862">Zinc</keyword>
<gene>
    <name evidence="3" type="ORF">POM88_040272</name>
</gene>
<organism evidence="3 4">
    <name type="scientific">Heracleum sosnowskyi</name>
    <dbReference type="NCBI Taxonomy" id="360622"/>
    <lineage>
        <taxon>Eukaryota</taxon>
        <taxon>Viridiplantae</taxon>
        <taxon>Streptophyta</taxon>
        <taxon>Embryophyta</taxon>
        <taxon>Tracheophyta</taxon>
        <taxon>Spermatophyta</taxon>
        <taxon>Magnoliopsida</taxon>
        <taxon>eudicotyledons</taxon>
        <taxon>Gunneridae</taxon>
        <taxon>Pentapetalae</taxon>
        <taxon>asterids</taxon>
        <taxon>campanulids</taxon>
        <taxon>Apiales</taxon>
        <taxon>Apiaceae</taxon>
        <taxon>Apioideae</taxon>
        <taxon>apioid superclade</taxon>
        <taxon>Tordylieae</taxon>
        <taxon>Tordyliinae</taxon>
        <taxon>Heracleum</taxon>
    </lineage>
</organism>
<dbReference type="Gene3D" id="4.10.60.10">
    <property type="entry name" value="Zinc finger, CCHC-type"/>
    <property type="match status" value="1"/>
</dbReference>
<dbReference type="GO" id="GO:0003676">
    <property type="term" value="F:nucleic acid binding"/>
    <property type="evidence" value="ECO:0007669"/>
    <property type="project" value="InterPro"/>
</dbReference>
<dbReference type="Pfam" id="PF14223">
    <property type="entry name" value="Retrotran_gag_2"/>
    <property type="match status" value="1"/>
</dbReference>
<evidence type="ECO:0000259" key="2">
    <source>
        <dbReference type="PROSITE" id="PS50158"/>
    </source>
</evidence>
<dbReference type="Proteomes" id="UP001237642">
    <property type="component" value="Unassembled WGS sequence"/>
</dbReference>
<keyword evidence="1" id="KW-0479">Metal-binding</keyword>
<evidence type="ECO:0000313" key="3">
    <source>
        <dbReference type="EMBL" id="KAK1364711.1"/>
    </source>
</evidence>
<dbReference type="EMBL" id="JAUIZM010000009">
    <property type="protein sequence ID" value="KAK1364711.1"/>
    <property type="molecule type" value="Genomic_DNA"/>
</dbReference>
<keyword evidence="1" id="KW-0863">Zinc-finger</keyword>
<proteinExistence type="predicted"/>
<dbReference type="PROSITE" id="PS50158">
    <property type="entry name" value="ZF_CCHC"/>
    <property type="match status" value="1"/>
</dbReference>
<reference evidence="3" key="1">
    <citation type="submission" date="2023-02" db="EMBL/GenBank/DDBJ databases">
        <title>Genome of toxic invasive species Heracleum sosnowskyi carries increased number of genes despite the absence of recent whole-genome duplications.</title>
        <authorList>
            <person name="Schelkunov M."/>
            <person name="Shtratnikova V."/>
            <person name="Makarenko M."/>
            <person name="Klepikova A."/>
            <person name="Omelchenko D."/>
            <person name="Novikova G."/>
            <person name="Obukhova E."/>
            <person name="Bogdanov V."/>
            <person name="Penin A."/>
            <person name="Logacheva M."/>
        </authorList>
    </citation>
    <scope>NUCLEOTIDE SEQUENCE</scope>
    <source>
        <strain evidence="3">Hsosn_3</strain>
        <tissue evidence="3">Leaf</tissue>
    </source>
</reference>
<dbReference type="SMART" id="SM00343">
    <property type="entry name" value="ZnF_C2HC"/>
    <property type="match status" value="1"/>
</dbReference>
<dbReference type="PANTHER" id="PTHR47592:SF27">
    <property type="entry name" value="OS08G0421700 PROTEIN"/>
    <property type="match status" value="1"/>
</dbReference>
<dbReference type="AlphaFoldDB" id="A0AAD8M8K7"/>
<sequence length="487" mass="54033">MVNETGVTVDGSTSNVSAGVIDWTTYRFPQPVELTGLPEKFNGGVGFSRWQKRMKLWLTVKGLWPVVEYEKPVVVQEKAETVKAYAMWAEKDGVARAAILAALTNTLFDVYSSDAYSAKLLWEKLDLTHNTDSQGLEKYSVARFLEFKLVDNKSMTEQVHEFEMIVHALKESGMDLPDKFKVMSVIEKLPKSWEEFALSLKRQKGEITWTNLMLDISVQEQHKSKQGHVMSSEHGSSKVNVVTVGQKMKAISRKGNVNKPKIDKDKAKKPKANKPCWSCGQVGHWSKDCPTKKAKKTEVVAQANAVLGTTSGPVVNMVVGEASASETNENWYVTYNPVLFSTYLSNEWLIDTGANVHICADISLFVSYQQSHSMTVTMGNASAAQVHGVGDVDLKFPSGRILSLTRVHHVPDMRRNIISGSRLVTNRFEISLRCNKVVLIHTGTFFGKGYLSNGLFVINVEPVLGTSFNEITPSVNCVESSNLIMAC</sequence>
<evidence type="ECO:0000256" key="1">
    <source>
        <dbReference type="PROSITE-ProRule" id="PRU00047"/>
    </source>
</evidence>
<dbReference type="PANTHER" id="PTHR47592">
    <property type="entry name" value="PBF68 PROTEIN"/>
    <property type="match status" value="1"/>
</dbReference>
<feature type="domain" description="CCHC-type" evidence="2">
    <location>
        <begin position="276"/>
        <end position="290"/>
    </location>
</feature>
<reference evidence="3" key="2">
    <citation type="submission" date="2023-05" db="EMBL/GenBank/DDBJ databases">
        <authorList>
            <person name="Schelkunov M.I."/>
        </authorList>
    </citation>
    <scope>NUCLEOTIDE SEQUENCE</scope>
    <source>
        <strain evidence="3">Hsosn_3</strain>
        <tissue evidence="3">Leaf</tissue>
    </source>
</reference>
<dbReference type="Pfam" id="PF00098">
    <property type="entry name" value="zf-CCHC"/>
    <property type="match status" value="1"/>
</dbReference>
<comment type="caution">
    <text evidence="3">The sequence shown here is derived from an EMBL/GenBank/DDBJ whole genome shotgun (WGS) entry which is preliminary data.</text>
</comment>
<dbReference type="Pfam" id="PF22936">
    <property type="entry name" value="Pol_BBD"/>
    <property type="match status" value="1"/>
</dbReference>
<protein>
    <recommendedName>
        <fullName evidence="2">CCHC-type domain-containing protein</fullName>
    </recommendedName>
</protein>
<dbReference type="SUPFAM" id="SSF57756">
    <property type="entry name" value="Retrovirus zinc finger-like domains"/>
    <property type="match status" value="1"/>
</dbReference>
<dbReference type="InterPro" id="IPR036875">
    <property type="entry name" value="Znf_CCHC_sf"/>
</dbReference>
<dbReference type="InterPro" id="IPR054722">
    <property type="entry name" value="PolX-like_BBD"/>
</dbReference>
<evidence type="ECO:0000313" key="4">
    <source>
        <dbReference type="Proteomes" id="UP001237642"/>
    </source>
</evidence>